<dbReference type="GeneID" id="43650733"/>
<accession>A0A5N7A9M0</accession>
<sequence>MNYWQLTLKEGSGPGENDIHSLGNLSVDDLFNLRTKPGNHLVFMPNLQDGMSRDLYDRDLCNRLIKDFCLPRFFFHHMGYDANGFFGSVEVPFHTHNNRGHKGCGTFSRFLSKHLHSRSANSTEYTWHYVGLSTLWLNHSDIGRESELEHGTSPPSSSETHIMLCFDLDKTIVEGFLQAFDEADIVSSQKEPFYQLKVALGVIVERFEEDLNSFQPFVRRIEKERYEYLKVMERSVRGGPDVERFTPFERYATLYDVSRHVLHVAEMLGSATNSLASIMREHEIWTRALQAPPILPNNTASALRLYSNILLNLKLQADGFVARMENETKCASELVALFTGAASLDTLQQTLKMTRDELRGVQFELVRQKRMFEFKNDPED</sequence>
<reference evidence="1 2" key="1">
    <citation type="submission" date="2019-04" db="EMBL/GenBank/DDBJ databases">
        <title>Friends and foes A comparative genomics studyof 23 Aspergillus species from section Flavi.</title>
        <authorList>
            <consortium name="DOE Joint Genome Institute"/>
            <person name="Kjaerbolling I."/>
            <person name="Vesth T."/>
            <person name="Frisvad J.C."/>
            <person name="Nybo J.L."/>
            <person name="Theobald S."/>
            <person name="Kildgaard S."/>
            <person name="Isbrandt T."/>
            <person name="Kuo A."/>
            <person name="Sato A."/>
            <person name="Lyhne E.K."/>
            <person name="Kogle M.E."/>
            <person name="Wiebenga A."/>
            <person name="Kun R.S."/>
            <person name="Lubbers R.J."/>
            <person name="Makela M.R."/>
            <person name="Barry K."/>
            <person name="Chovatia M."/>
            <person name="Clum A."/>
            <person name="Daum C."/>
            <person name="Haridas S."/>
            <person name="He G."/>
            <person name="LaButti K."/>
            <person name="Lipzen A."/>
            <person name="Mondo S."/>
            <person name="Riley R."/>
            <person name="Salamov A."/>
            <person name="Simmons B.A."/>
            <person name="Magnuson J.K."/>
            <person name="Henrissat B."/>
            <person name="Mortensen U.H."/>
            <person name="Larsen T.O."/>
            <person name="Devries R.P."/>
            <person name="Grigoriev I.V."/>
            <person name="Machida M."/>
            <person name="Baker S.E."/>
            <person name="Andersen M.R."/>
        </authorList>
    </citation>
    <scope>NUCLEOTIDE SEQUENCE [LARGE SCALE GENOMIC DNA]</scope>
    <source>
        <strain evidence="1 2">CBS 763.97</strain>
    </source>
</reference>
<dbReference type="OrthoDB" id="5207033at2759"/>
<evidence type="ECO:0000313" key="2">
    <source>
        <dbReference type="Proteomes" id="UP000326268"/>
    </source>
</evidence>
<dbReference type="EMBL" id="ML737613">
    <property type="protein sequence ID" value="KAE8366415.1"/>
    <property type="molecule type" value="Genomic_DNA"/>
</dbReference>
<dbReference type="RefSeq" id="XP_031929496.1">
    <property type="nucleotide sequence ID" value="XM_032066287.1"/>
</dbReference>
<dbReference type="AlphaFoldDB" id="A0A5N7A9M0"/>
<keyword evidence="2" id="KW-1185">Reference proteome</keyword>
<evidence type="ECO:0000313" key="1">
    <source>
        <dbReference type="EMBL" id="KAE8366415.1"/>
    </source>
</evidence>
<name>A0A5N7A9M0_9EURO</name>
<proteinExistence type="predicted"/>
<protein>
    <submittedName>
        <fullName evidence="1">Uncharacterized protein</fullName>
    </submittedName>
</protein>
<dbReference type="Proteomes" id="UP000326268">
    <property type="component" value="Unassembled WGS sequence"/>
</dbReference>
<organism evidence="1 2">
    <name type="scientific">Aspergillus caelatus</name>
    <dbReference type="NCBI Taxonomy" id="61420"/>
    <lineage>
        <taxon>Eukaryota</taxon>
        <taxon>Fungi</taxon>
        <taxon>Dikarya</taxon>
        <taxon>Ascomycota</taxon>
        <taxon>Pezizomycotina</taxon>
        <taxon>Eurotiomycetes</taxon>
        <taxon>Eurotiomycetidae</taxon>
        <taxon>Eurotiales</taxon>
        <taxon>Aspergillaceae</taxon>
        <taxon>Aspergillus</taxon>
        <taxon>Aspergillus subgen. Circumdati</taxon>
    </lineage>
</organism>
<gene>
    <name evidence="1" type="ORF">BDV27DRAFT_125242</name>
</gene>